<dbReference type="Proteomes" id="UP001227192">
    <property type="component" value="Unassembled WGS sequence"/>
</dbReference>
<gene>
    <name evidence="2" type="ORF">VN97_g127</name>
</gene>
<dbReference type="PANTHER" id="PTHR35395">
    <property type="entry name" value="DUF6536 DOMAIN-CONTAINING PROTEIN"/>
    <property type="match status" value="1"/>
</dbReference>
<dbReference type="AlphaFoldDB" id="A0AAI9XE62"/>
<dbReference type="PANTHER" id="PTHR35395:SF1">
    <property type="entry name" value="DUF6536 DOMAIN-CONTAINING PROTEIN"/>
    <property type="match status" value="1"/>
</dbReference>
<feature type="transmembrane region" description="Helical" evidence="1">
    <location>
        <begin position="83"/>
        <end position="107"/>
    </location>
</feature>
<evidence type="ECO:0000313" key="3">
    <source>
        <dbReference type="Proteomes" id="UP001227192"/>
    </source>
</evidence>
<protein>
    <submittedName>
        <fullName evidence="2">Uncharacterized protein</fullName>
    </submittedName>
</protein>
<dbReference type="EMBL" id="LACB01000002">
    <property type="protein sequence ID" value="KAJ9493109.1"/>
    <property type="molecule type" value="Genomic_DNA"/>
</dbReference>
<evidence type="ECO:0000256" key="1">
    <source>
        <dbReference type="SAM" id="Phobius"/>
    </source>
</evidence>
<name>A0AAI9XE62_PENTH</name>
<reference evidence="2" key="2">
    <citation type="journal article" date="2016" name="Fungal Biol.">
        <title>Ochratoxin A production by Penicillium thymicola.</title>
        <authorList>
            <person name="Nguyen H.D.T."/>
            <person name="McMullin D.R."/>
            <person name="Ponomareva E."/>
            <person name="Riley R."/>
            <person name="Pomraning K.R."/>
            <person name="Baker S.E."/>
            <person name="Seifert K.A."/>
        </authorList>
    </citation>
    <scope>NUCLEOTIDE SEQUENCE</scope>
    <source>
        <strain evidence="2">DAOM 180753</strain>
    </source>
</reference>
<reference evidence="2" key="1">
    <citation type="submission" date="2015-06" db="EMBL/GenBank/DDBJ databases">
        <authorList>
            <person name="Nguyen H."/>
        </authorList>
    </citation>
    <scope>NUCLEOTIDE SEQUENCE</scope>
    <source>
        <strain evidence="2">DAOM 180753</strain>
    </source>
</reference>
<sequence>MNMAAEWSGYAVNRKGLRVSGSPSLSQRSNYFLSLPYRYAIPLMAVSALLHWLISRSLFIVGIEAYSPNLEREQDDDILTCGYSPVAIVSSIAVGGFMFFCVVGLGFRLFESGMPVVGSCSFTIAAACHPTFDPNRKGNGEVDEGMEWENEDEDMALLPVQWGSVLVVGSVGHCSFTSGDVEEPHGEQIYL</sequence>
<keyword evidence="3" id="KW-1185">Reference proteome</keyword>
<proteinExistence type="predicted"/>
<feature type="transmembrane region" description="Helical" evidence="1">
    <location>
        <begin position="39"/>
        <end position="63"/>
    </location>
</feature>
<keyword evidence="1" id="KW-1133">Transmembrane helix</keyword>
<organism evidence="2 3">
    <name type="scientific">Penicillium thymicola</name>
    <dbReference type="NCBI Taxonomy" id="293382"/>
    <lineage>
        <taxon>Eukaryota</taxon>
        <taxon>Fungi</taxon>
        <taxon>Dikarya</taxon>
        <taxon>Ascomycota</taxon>
        <taxon>Pezizomycotina</taxon>
        <taxon>Eurotiomycetes</taxon>
        <taxon>Eurotiomycetidae</taxon>
        <taxon>Eurotiales</taxon>
        <taxon>Aspergillaceae</taxon>
        <taxon>Penicillium</taxon>
    </lineage>
</organism>
<keyword evidence="1" id="KW-0472">Membrane</keyword>
<accession>A0AAI9XE62</accession>
<keyword evidence="1" id="KW-0812">Transmembrane</keyword>
<evidence type="ECO:0000313" key="2">
    <source>
        <dbReference type="EMBL" id="KAJ9493109.1"/>
    </source>
</evidence>
<comment type="caution">
    <text evidence="2">The sequence shown here is derived from an EMBL/GenBank/DDBJ whole genome shotgun (WGS) entry which is preliminary data.</text>
</comment>